<name>A0AAW1NBP3_POPJA</name>
<evidence type="ECO:0000256" key="7">
    <source>
        <dbReference type="ARBA" id="ARBA00023288"/>
    </source>
</evidence>
<proteinExistence type="predicted"/>
<keyword evidence="11" id="KW-1185">Reference proteome</keyword>
<reference evidence="10 11" key="1">
    <citation type="journal article" date="2024" name="BMC Genomics">
        <title>De novo assembly and annotation of Popillia japonica's genome with initial clues to its potential as an invasive pest.</title>
        <authorList>
            <person name="Cucini C."/>
            <person name="Boschi S."/>
            <person name="Funari R."/>
            <person name="Cardaioli E."/>
            <person name="Iannotti N."/>
            <person name="Marturano G."/>
            <person name="Paoli F."/>
            <person name="Bruttini M."/>
            <person name="Carapelli A."/>
            <person name="Frati F."/>
            <person name="Nardi F."/>
        </authorList>
    </citation>
    <scope>NUCLEOTIDE SEQUENCE [LARGE SCALE GENOMIC DNA]</scope>
    <source>
        <strain evidence="10">DMR45628</strain>
    </source>
</reference>
<sequence length="150" mass="16358">MATSALLVAVIGVLCFNLATAVNVTQCFRCTSPGNPECDDEFDITQGVPVKCDSLIYLRKFEQPTDLIENVFIQERASNTTVFQFYCVKLGVQYQNGTAGIIRSCHQHPDNVADVSSCDVCNDRDNCNSAGSIYASILMIFVAAILIKSC</sequence>
<dbReference type="AlphaFoldDB" id="A0AAW1NBP3"/>
<evidence type="ECO:0000256" key="8">
    <source>
        <dbReference type="SAM" id="Phobius"/>
    </source>
</evidence>
<keyword evidence="4 9" id="KW-0732">Signal</keyword>
<evidence type="ECO:0000256" key="5">
    <source>
        <dbReference type="ARBA" id="ARBA00022989"/>
    </source>
</evidence>
<dbReference type="PANTHER" id="PTHR33562">
    <property type="entry name" value="ATILLA, ISOFORM B-RELATED-RELATED"/>
    <property type="match status" value="1"/>
</dbReference>
<accession>A0AAW1NBP3</accession>
<dbReference type="EMBL" id="JASPKY010000002">
    <property type="protein sequence ID" value="KAK9759022.1"/>
    <property type="molecule type" value="Genomic_DNA"/>
</dbReference>
<feature type="signal peptide" evidence="9">
    <location>
        <begin position="1"/>
        <end position="21"/>
    </location>
</feature>
<protein>
    <recommendedName>
        <fullName evidence="12">Protein quiver</fullName>
    </recommendedName>
</protein>
<keyword evidence="7" id="KW-0449">Lipoprotein</keyword>
<evidence type="ECO:0000256" key="6">
    <source>
        <dbReference type="ARBA" id="ARBA00023136"/>
    </source>
</evidence>
<evidence type="ECO:0000256" key="9">
    <source>
        <dbReference type="SAM" id="SignalP"/>
    </source>
</evidence>
<evidence type="ECO:0000256" key="2">
    <source>
        <dbReference type="ARBA" id="ARBA00022622"/>
    </source>
</evidence>
<keyword evidence="3 8" id="KW-0812">Transmembrane</keyword>
<keyword evidence="2" id="KW-0325">Glycoprotein</keyword>
<evidence type="ECO:0000256" key="1">
    <source>
        <dbReference type="ARBA" id="ARBA00004589"/>
    </source>
</evidence>
<keyword evidence="6 8" id="KW-0472">Membrane</keyword>
<feature type="chain" id="PRO_5043732708" description="Protein quiver" evidence="9">
    <location>
        <begin position="22"/>
        <end position="150"/>
    </location>
</feature>
<evidence type="ECO:0000256" key="3">
    <source>
        <dbReference type="ARBA" id="ARBA00022692"/>
    </source>
</evidence>
<organism evidence="10 11">
    <name type="scientific">Popillia japonica</name>
    <name type="common">Japanese beetle</name>
    <dbReference type="NCBI Taxonomy" id="7064"/>
    <lineage>
        <taxon>Eukaryota</taxon>
        <taxon>Metazoa</taxon>
        <taxon>Ecdysozoa</taxon>
        <taxon>Arthropoda</taxon>
        <taxon>Hexapoda</taxon>
        <taxon>Insecta</taxon>
        <taxon>Pterygota</taxon>
        <taxon>Neoptera</taxon>
        <taxon>Endopterygota</taxon>
        <taxon>Coleoptera</taxon>
        <taxon>Polyphaga</taxon>
        <taxon>Scarabaeiformia</taxon>
        <taxon>Scarabaeidae</taxon>
        <taxon>Rutelinae</taxon>
        <taxon>Popillia</taxon>
    </lineage>
</organism>
<dbReference type="InterPro" id="IPR050975">
    <property type="entry name" value="Sleep_regulator"/>
</dbReference>
<comment type="caution">
    <text evidence="10">The sequence shown here is derived from an EMBL/GenBank/DDBJ whole genome shotgun (WGS) entry which is preliminary data.</text>
</comment>
<comment type="subcellular location">
    <subcellularLocation>
        <location evidence="1">Membrane</location>
        <topology evidence="1">Lipid-anchor</topology>
        <topology evidence="1">GPI-anchor</topology>
    </subcellularLocation>
</comment>
<keyword evidence="5 8" id="KW-1133">Transmembrane helix</keyword>
<gene>
    <name evidence="10" type="ORF">QE152_g220</name>
</gene>
<feature type="transmembrane region" description="Helical" evidence="8">
    <location>
        <begin position="129"/>
        <end position="147"/>
    </location>
</feature>
<dbReference type="Proteomes" id="UP001458880">
    <property type="component" value="Unassembled WGS sequence"/>
</dbReference>
<evidence type="ECO:0000313" key="10">
    <source>
        <dbReference type="EMBL" id="KAK9759022.1"/>
    </source>
</evidence>
<dbReference type="GO" id="GO:0098552">
    <property type="term" value="C:side of membrane"/>
    <property type="evidence" value="ECO:0007669"/>
    <property type="project" value="UniProtKB-KW"/>
</dbReference>
<evidence type="ECO:0000313" key="11">
    <source>
        <dbReference type="Proteomes" id="UP001458880"/>
    </source>
</evidence>
<evidence type="ECO:0000256" key="4">
    <source>
        <dbReference type="ARBA" id="ARBA00022729"/>
    </source>
</evidence>
<evidence type="ECO:0008006" key="12">
    <source>
        <dbReference type="Google" id="ProtNLM"/>
    </source>
</evidence>
<keyword evidence="2" id="KW-0336">GPI-anchor</keyword>